<feature type="domain" description="NmrA-like" evidence="2">
    <location>
        <begin position="49"/>
        <end position="199"/>
    </location>
</feature>
<dbReference type="InterPro" id="IPR036291">
    <property type="entry name" value="NAD(P)-bd_dom_sf"/>
</dbReference>
<protein>
    <submittedName>
        <fullName evidence="4">NADH dehydrogenase</fullName>
    </submittedName>
</protein>
<organism evidence="4 5">
    <name type="scientific">Sanghuangporus baumii</name>
    <name type="common">Phellinus baumii</name>
    <dbReference type="NCBI Taxonomy" id="108892"/>
    <lineage>
        <taxon>Eukaryota</taxon>
        <taxon>Fungi</taxon>
        <taxon>Dikarya</taxon>
        <taxon>Basidiomycota</taxon>
        <taxon>Agaricomycotina</taxon>
        <taxon>Agaricomycetes</taxon>
        <taxon>Hymenochaetales</taxon>
        <taxon>Hymenochaetaceae</taxon>
        <taxon>Sanghuangporus</taxon>
    </lineage>
</organism>
<dbReference type="SUPFAM" id="SSF51735">
    <property type="entry name" value="NAD(P)-binding Rossmann-fold domains"/>
    <property type="match status" value="1"/>
</dbReference>
<evidence type="ECO:0000259" key="2">
    <source>
        <dbReference type="Pfam" id="PF05368"/>
    </source>
</evidence>
<evidence type="ECO:0000259" key="3">
    <source>
        <dbReference type="Pfam" id="PF08698"/>
    </source>
</evidence>
<evidence type="ECO:0000313" key="4">
    <source>
        <dbReference type="EMBL" id="OCB92247.1"/>
    </source>
</evidence>
<reference evidence="4" key="1">
    <citation type="submission" date="2016-06" db="EMBL/GenBank/DDBJ databases">
        <title>Draft Genome sequence of the fungus Inonotus baumii.</title>
        <authorList>
            <person name="Zhu H."/>
            <person name="Lin W."/>
        </authorList>
    </citation>
    <scope>NUCLEOTIDE SEQUENCE</scope>
    <source>
        <strain evidence="4">821</strain>
    </source>
</reference>
<feature type="compositionally biased region" description="Basic and acidic residues" evidence="1">
    <location>
        <begin position="485"/>
        <end position="506"/>
    </location>
</feature>
<dbReference type="CDD" id="cd05271">
    <property type="entry name" value="NDUFA9_like_SDR_a"/>
    <property type="match status" value="1"/>
</dbReference>
<dbReference type="Pfam" id="PF08698">
    <property type="entry name" value="Fcf2"/>
    <property type="match status" value="1"/>
</dbReference>
<dbReference type="PANTHER" id="PTHR12126:SF11">
    <property type="entry name" value="NADH DEHYDROGENASE [UBIQUINONE] 1 ALPHA SUBCOMPLEX SUBUNIT 9, MITOCHONDRIAL"/>
    <property type="match status" value="1"/>
</dbReference>
<dbReference type="EMBL" id="LNZH02000009">
    <property type="protein sequence ID" value="OCB92247.1"/>
    <property type="molecule type" value="Genomic_DNA"/>
</dbReference>
<dbReference type="Pfam" id="PF05368">
    <property type="entry name" value="NmrA"/>
    <property type="match status" value="1"/>
</dbReference>
<dbReference type="GO" id="GO:0005739">
    <property type="term" value="C:mitochondrion"/>
    <property type="evidence" value="ECO:0007669"/>
    <property type="project" value="TreeGrafter"/>
</dbReference>
<dbReference type="OrthoDB" id="275457at2759"/>
<evidence type="ECO:0000256" key="1">
    <source>
        <dbReference type="SAM" id="MobiDB-lite"/>
    </source>
</evidence>
<gene>
    <name evidence="4" type="ORF">A7U60_g339</name>
</gene>
<comment type="caution">
    <text evidence="4">The sequence shown here is derived from an EMBL/GenBank/DDBJ whole genome shotgun (WGS) entry which is preliminary data.</text>
</comment>
<dbReference type="InterPro" id="IPR051207">
    <property type="entry name" value="ComplexI_NDUFA9_subunit"/>
</dbReference>
<evidence type="ECO:0000313" key="5">
    <source>
        <dbReference type="Proteomes" id="UP000757232"/>
    </source>
</evidence>
<accession>A0A9Q5I5T3</accession>
<feature type="compositionally biased region" description="Acidic residues" evidence="1">
    <location>
        <begin position="453"/>
        <end position="468"/>
    </location>
</feature>
<sequence>MLAASSSRLCSRGLATAAKKRGLHDLTTTASRKPIVSYGPPGRSAVTGHTVTVFGSTGFLARYLISKIAKSGTRVIVPYRDEDEKRHLKVMGDLGQIIPLEWDLRNEQQTVECLRHSDTVYNLVGRNYETKNFDFYDVHVKGAESIARIAAENGVDNFIHVSHLNAAEDSPSQFYASKYEGELAVREAFPSSTIVRPGTLFGYEDRLLTNMARWPIWWKLNHGQTKIRPVHVMDVAQALNNLLSMPPLGRTISLPGPSTLTYQYLLELIASVTYQPISKAPVLPKPVAHWLAKGTKYVWWQTVCPDEVERRFIDDVDTPGDWDLVDVVPDEIETFALKYLKMFRSGENYSRPLILPRERPFARLNNTDVEIEALTLTGSKSVTSSSSSASECHSEESDGSSSSSTSSESESDSDSELGEVSQDYLNSLLEKAKEDLRMRTQEKGKGKGRAFGEEEDEIRLGDEQEDDAKELPQLEPGSLPPGYFDFKDSDTKKPPELRDIDAERLDGIASSSSAPAATPAPPELGKDGRKLAKKEKKQLKKRTAGPQWFDLPAPDSAELPRLYREVEALRLRNAMDPKRFYRREPGEGKGIKGLPEYFAIGTVVTTSTPFGTTSGDNLPRAERKRNLVDELVADSEAKRYAKRKFEDLQKVRGARGRGTLAKRFGSRKPKW</sequence>
<proteinExistence type="predicted"/>
<dbReference type="InterPro" id="IPR014810">
    <property type="entry name" value="Fcf2_C"/>
</dbReference>
<feature type="compositionally biased region" description="Low complexity" evidence="1">
    <location>
        <begin position="399"/>
        <end position="408"/>
    </location>
</feature>
<dbReference type="Gene3D" id="3.40.50.720">
    <property type="entry name" value="NAD(P)-binding Rossmann-like Domain"/>
    <property type="match status" value="1"/>
</dbReference>
<feature type="region of interest" description="Disordered" evidence="1">
    <location>
        <begin position="379"/>
        <end position="418"/>
    </location>
</feature>
<feature type="compositionally biased region" description="Low complexity" evidence="1">
    <location>
        <begin position="379"/>
        <end position="391"/>
    </location>
</feature>
<dbReference type="GO" id="GO:0044877">
    <property type="term" value="F:protein-containing complex binding"/>
    <property type="evidence" value="ECO:0007669"/>
    <property type="project" value="TreeGrafter"/>
</dbReference>
<dbReference type="AlphaFoldDB" id="A0A9Q5I5T3"/>
<dbReference type="PANTHER" id="PTHR12126">
    <property type="entry name" value="NADH-UBIQUINONE OXIDOREDUCTASE 39 KDA SUBUNIT-RELATED"/>
    <property type="match status" value="1"/>
</dbReference>
<feature type="compositionally biased region" description="Basic and acidic residues" evidence="1">
    <location>
        <begin position="435"/>
        <end position="445"/>
    </location>
</feature>
<keyword evidence="5" id="KW-1185">Reference proteome</keyword>
<feature type="region of interest" description="Disordered" evidence="1">
    <location>
        <begin position="435"/>
        <end position="554"/>
    </location>
</feature>
<dbReference type="Proteomes" id="UP000757232">
    <property type="component" value="Unassembled WGS sequence"/>
</dbReference>
<name>A0A9Q5I5T3_SANBA</name>
<feature type="domain" description="Fcf2 pre-rRNA processing C-terminal" evidence="3">
    <location>
        <begin position="540"/>
        <end position="644"/>
    </location>
</feature>
<dbReference type="InterPro" id="IPR008030">
    <property type="entry name" value="NmrA-like"/>
</dbReference>
<feature type="compositionally biased region" description="Basic residues" evidence="1">
    <location>
        <begin position="531"/>
        <end position="543"/>
    </location>
</feature>